<dbReference type="NCBIfam" id="NF008775">
    <property type="entry name" value="PRK11819.1"/>
    <property type="match status" value="1"/>
</dbReference>
<comment type="subcellular location">
    <subcellularLocation>
        <location evidence="12">Cytoplasm</location>
    </subcellularLocation>
    <text evidence="12">Associates with ribosomes and polysomes.</text>
</comment>
<keyword evidence="2 12" id="KW-0963">Cytoplasm</keyword>
<evidence type="ECO:0000256" key="6">
    <source>
        <dbReference type="ARBA" id="ARBA00022741"/>
    </source>
</evidence>
<dbReference type="OrthoDB" id="9760950at2"/>
<feature type="region of interest" description="PtIM" evidence="12">
    <location>
        <begin position="243"/>
        <end position="323"/>
    </location>
</feature>
<evidence type="ECO:0000256" key="1">
    <source>
        <dbReference type="ARBA" id="ARBA00005868"/>
    </source>
</evidence>
<name>A0A518D1C7_9BACT</name>
<dbReference type="GO" id="GO:0006412">
    <property type="term" value="P:translation"/>
    <property type="evidence" value="ECO:0007669"/>
    <property type="project" value="UniProtKB-KW"/>
</dbReference>
<dbReference type="GO" id="GO:0019843">
    <property type="term" value="F:rRNA binding"/>
    <property type="evidence" value="ECO:0007669"/>
    <property type="project" value="UniProtKB-UniRule"/>
</dbReference>
<evidence type="ECO:0000256" key="4">
    <source>
        <dbReference type="ARBA" id="ARBA00022730"/>
    </source>
</evidence>
<dbReference type="Gene3D" id="3.40.50.300">
    <property type="entry name" value="P-loop containing nucleotide triphosphate hydrolases"/>
    <property type="match status" value="2"/>
</dbReference>
<keyword evidence="9 12" id="KW-0810">Translation regulation</keyword>
<comment type="catalytic activity">
    <reaction evidence="12">
        <text>ATP + H2O = ADP + phosphate + H(+)</text>
        <dbReference type="Rhea" id="RHEA:13065"/>
        <dbReference type="ChEBI" id="CHEBI:15377"/>
        <dbReference type="ChEBI" id="CHEBI:15378"/>
        <dbReference type="ChEBI" id="CHEBI:30616"/>
        <dbReference type="ChEBI" id="CHEBI:43474"/>
        <dbReference type="ChEBI" id="CHEBI:456216"/>
    </reaction>
</comment>
<keyword evidence="3 12" id="KW-0820">tRNA-binding</keyword>
<evidence type="ECO:0000313" key="14">
    <source>
        <dbReference type="EMBL" id="QDU85286.1"/>
    </source>
</evidence>
<dbReference type="GO" id="GO:0005737">
    <property type="term" value="C:cytoplasm"/>
    <property type="evidence" value="ECO:0007669"/>
    <property type="project" value="UniProtKB-SubCell"/>
</dbReference>
<feature type="binding site" evidence="12">
    <location>
        <begin position="39"/>
        <end position="46"/>
    </location>
    <ligand>
        <name>ATP</name>
        <dbReference type="ChEBI" id="CHEBI:30616"/>
        <label>1</label>
    </ligand>
</feature>
<proteinExistence type="inferred from homology"/>
<dbReference type="PROSITE" id="PS50893">
    <property type="entry name" value="ABC_TRANSPORTER_2"/>
    <property type="match status" value="2"/>
</dbReference>
<comment type="similarity">
    <text evidence="1 12">Belongs to the ABC transporter superfamily. ABCF family. Translational throttle EttA subfamily.</text>
</comment>
<dbReference type="EMBL" id="CP036290">
    <property type="protein sequence ID" value="QDU85286.1"/>
    <property type="molecule type" value="Genomic_DNA"/>
</dbReference>
<comment type="domain">
    <text evidence="12">The P-site tRNA interaction motif (PtIM domain) probably interacts with the P-site tRNA(fMet) as well as the 23S rRNA.</text>
</comment>
<evidence type="ECO:0000256" key="10">
    <source>
        <dbReference type="ARBA" id="ARBA00022884"/>
    </source>
</evidence>
<dbReference type="PANTHER" id="PTHR43858:SF1">
    <property type="entry name" value="ABC TRANSPORTER-RELATED PROTEIN"/>
    <property type="match status" value="1"/>
</dbReference>
<evidence type="ECO:0000256" key="11">
    <source>
        <dbReference type="ARBA" id="ARBA00022917"/>
    </source>
</evidence>
<accession>A0A518D1C7</accession>
<evidence type="ECO:0000313" key="15">
    <source>
        <dbReference type="Proteomes" id="UP000319342"/>
    </source>
</evidence>
<gene>
    <name evidence="12" type="primary">ettA</name>
    <name evidence="14" type="ORF">Pla163_24140</name>
</gene>
<keyword evidence="5 12" id="KW-0677">Repeat</keyword>
<evidence type="ECO:0000256" key="7">
    <source>
        <dbReference type="ARBA" id="ARBA00022801"/>
    </source>
</evidence>
<comment type="function">
    <text evidence="12">A translation factor that gates the progression of the 70S ribosomal initiation complex (IC, containing tRNA(fMet) in the P-site) into the translation elongation cycle by using a mechanism sensitive to the ATP/ADP ratio. Binds to the 70S ribosome E-site where it modulates the state of the translating ribosome during subunit translocation. ATP hydrolysis probably frees it from the ribosome, which can enter the elongation phase.</text>
</comment>
<dbReference type="GO" id="GO:0005524">
    <property type="term" value="F:ATP binding"/>
    <property type="evidence" value="ECO:0007669"/>
    <property type="project" value="UniProtKB-UniRule"/>
</dbReference>
<dbReference type="GO" id="GO:0045900">
    <property type="term" value="P:negative regulation of translational elongation"/>
    <property type="evidence" value="ECO:0007669"/>
    <property type="project" value="UniProtKB-UniRule"/>
</dbReference>
<keyword evidence="10 12" id="KW-0694">RNA-binding</keyword>
<dbReference type="PROSITE" id="PS00211">
    <property type="entry name" value="ABC_TRANSPORTER_1"/>
    <property type="match status" value="2"/>
</dbReference>
<dbReference type="AlphaFoldDB" id="A0A518D1C7"/>
<dbReference type="RefSeq" id="WP_145188357.1">
    <property type="nucleotide sequence ID" value="NZ_CP036290.1"/>
</dbReference>
<dbReference type="Pfam" id="PF00005">
    <property type="entry name" value="ABC_tran"/>
    <property type="match status" value="2"/>
</dbReference>
<feature type="domain" description="ABC transporter" evidence="13">
    <location>
        <begin position="7"/>
        <end position="260"/>
    </location>
</feature>
<organism evidence="14 15">
    <name type="scientific">Rohdeia mirabilis</name>
    <dbReference type="NCBI Taxonomy" id="2528008"/>
    <lineage>
        <taxon>Bacteria</taxon>
        <taxon>Pseudomonadati</taxon>
        <taxon>Planctomycetota</taxon>
        <taxon>Planctomycetia</taxon>
        <taxon>Planctomycetia incertae sedis</taxon>
        <taxon>Rohdeia</taxon>
    </lineage>
</organism>
<dbReference type="GO" id="GO:0000049">
    <property type="term" value="F:tRNA binding"/>
    <property type="evidence" value="ECO:0007669"/>
    <property type="project" value="UniProtKB-UniRule"/>
</dbReference>
<keyword evidence="15" id="KW-1185">Reference proteome</keyword>
<dbReference type="InterPro" id="IPR003593">
    <property type="entry name" value="AAA+_ATPase"/>
</dbReference>
<dbReference type="InterPro" id="IPR017871">
    <property type="entry name" value="ABC_transporter-like_CS"/>
</dbReference>
<evidence type="ECO:0000256" key="3">
    <source>
        <dbReference type="ARBA" id="ARBA00022555"/>
    </source>
</evidence>
<dbReference type="CDD" id="cd03221">
    <property type="entry name" value="ABCF_EF-3"/>
    <property type="match status" value="2"/>
</dbReference>
<reference evidence="14 15" key="1">
    <citation type="submission" date="2019-02" db="EMBL/GenBank/DDBJ databases">
        <title>Deep-cultivation of Planctomycetes and their phenomic and genomic characterization uncovers novel biology.</title>
        <authorList>
            <person name="Wiegand S."/>
            <person name="Jogler M."/>
            <person name="Boedeker C."/>
            <person name="Pinto D."/>
            <person name="Vollmers J."/>
            <person name="Rivas-Marin E."/>
            <person name="Kohn T."/>
            <person name="Peeters S.H."/>
            <person name="Heuer A."/>
            <person name="Rast P."/>
            <person name="Oberbeckmann S."/>
            <person name="Bunk B."/>
            <person name="Jeske O."/>
            <person name="Meyerdierks A."/>
            <person name="Storesund J.E."/>
            <person name="Kallscheuer N."/>
            <person name="Luecker S."/>
            <person name="Lage O.M."/>
            <person name="Pohl T."/>
            <person name="Merkel B.J."/>
            <person name="Hornburger P."/>
            <person name="Mueller R.-W."/>
            <person name="Bruemmer F."/>
            <person name="Labrenz M."/>
            <person name="Spormann A.M."/>
            <person name="Op den Camp H."/>
            <person name="Overmann J."/>
            <person name="Amann R."/>
            <person name="Jetten M.S.M."/>
            <person name="Mascher T."/>
            <person name="Medema M.H."/>
            <person name="Devos D.P."/>
            <person name="Kaster A.-K."/>
            <person name="Ovreas L."/>
            <person name="Rohde M."/>
            <person name="Galperin M.Y."/>
            <person name="Jogler C."/>
        </authorList>
    </citation>
    <scope>NUCLEOTIDE SEQUENCE [LARGE SCALE GENOMIC DNA]</scope>
    <source>
        <strain evidence="14 15">Pla163</strain>
    </source>
</reference>
<dbReference type="GO" id="GO:0043022">
    <property type="term" value="F:ribosome binding"/>
    <property type="evidence" value="ECO:0007669"/>
    <property type="project" value="UniProtKB-UniRule"/>
</dbReference>
<dbReference type="HAMAP" id="MF_00847">
    <property type="entry name" value="EttA"/>
    <property type="match status" value="1"/>
</dbReference>
<evidence type="ECO:0000256" key="2">
    <source>
        <dbReference type="ARBA" id="ARBA00022490"/>
    </source>
</evidence>
<dbReference type="Pfam" id="PF12848">
    <property type="entry name" value="ABC_tran_Xtn"/>
    <property type="match status" value="1"/>
</dbReference>
<dbReference type="InterPro" id="IPR032781">
    <property type="entry name" value="ABC_tran_Xtn"/>
</dbReference>
<evidence type="ECO:0000256" key="8">
    <source>
        <dbReference type="ARBA" id="ARBA00022840"/>
    </source>
</evidence>
<keyword evidence="8 12" id="KW-0067">ATP-binding</keyword>
<feature type="domain" description="ABC transporter" evidence="13">
    <location>
        <begin position="325"/>
        <end position="542"/>
    </location>
</feature>
<comment type="domain">
    <text evidence="12">The arm domain is inserted in the first ABC transporter domain. Probably contacts ribosomal protein L1.</text>
</comment>
<keyword evidence="4 12" id="KW-0699">rRNA-binding</keyword>
<sequence>MADRIIYQVQDLKKYYGQREVLRGITLSFLEGAKIGVIGPNGAGKSTLLRIMAGVDKAFEGVAKPAAGLTVGYLAQEPPLNEDTDVAGNLEEAVAPLRKIEARYNEVLGLLGSVSGAEEEKLNNEYERLSDEMTTKGIWDLESRLEQAATALCLPPMDADVKKLSGGERRRVALCQLLMSHPDLLLLDEPTNHLDAETVEWLEHHLAEYEGAVMLITHDRYFLDNVAGWMLEVERGLGTPYEGNYSAYLEQKEKALNMKRQSDSKLAKFIQKEREWKARTPAARTTQNKARLARLKTMENDRIEDQTESVDLRIPPGPRLGDKVIETKELCKGFGDRTLIKNLTFSLPAGAILGVVGANGMGKSTLLKMMLGKEEPDSGTVEIGSTVKLTYLDQSRILLDDDATVYENITEGNDLIPFGNTTIDARAYVARFNFKGEDQQKKLGECSGGMRNRVLLARMLKTGANVLMLDEPTNDLDLDTLRVLEDAIENFPGSAIVVSHDRYFLNRIVTHILAFEGEGYVNFHHGTWEDYVPWRDEWRVRVGLGAESRAGRYRKLLR</sequence>
<evidence type="ECO:0000256" key="12">
    <source>
        <dbReference type="HAMAP-Rule" id="MF_00847"/>
    </source>
</evidence>
<dbReference type="InterPro" id="IPR003439">
    <property type="entry name" value="ABC_transporter-like_ATP-bd"/>
</dbReference>
<keyword evidence="11 12" id="KW-0648">Protein biosynthesis</keyword>
<evidence type="ECO:0000256" key="5">
    <source>
        <dbReference type="ARBA" id="ARBA00022737"/>
    </source>
</evidence>
<dbReference type="SMART" id="SM00382">
    <property type="entry name" value="AAA"/>
    <property type="match status" value="2"/>
</dbReference>
<dbReference type="FunFam" id="3.40.50.300:FF:000011">
    <property type="entry name" value="Putative ABC transporter ATP-binding component"/>
    <property type="match status" value="1"/>
</dbReference>
<comment type="caution">
    <text evidence="12">Lacks conserved residue(s) required for the propagation of feature annotation.</text>
</comment>
<dbReference type="InterPro" id="IPR022374">
    <property type="entry name" value="EttA"/>
</dbReference>
<dbReference type="EC" id="3.6.1.-" evidence="12"/>
<comment type="subunit">
    <text evidence="12">Monomer. Probably contacts ribosomal proteins L1, L5, L33 and S7, the 16S and 23S rRNA and the P-site containing tRNA(fMet).</text>
</comment>
<keyword evidence="7 12" id="KW-0378">Hydrolase</keyword>
<dbReference type="FunFam" id="3.40.50.300:FF:000183">
    <property type="entry name" value="ABC transporter ATP-binding protein yjjK"/>
    <property type="match status" value="1"/>
</dbReference>
<dbReference type="Proteomes" id="UP000319342">
    <property type="component" value="Chromosome"/>
</dbReference>
<dbReference type="GO" id="GO:0016887">
    <property type="term" value="F:ATP hydrolysis activity"/>
    <property type="evidence" value="ECO:0007669"/>
    <property type="project" value="UniProtKB-UniRule"/>
</dbReference>
<dbReference type="InterPro" id="IPR027417">
    <property type="entry name" value="P-loop_NTPase"/>
</dbReference>
<protein>
    <recommendedName>
        <fullName evidence="12">Energy-dependent translational throttle protein EttA</fullName>
        <ecNumber evidence="12">3.6.1.-</ecNumber>
    </recommendedName>
    <alternativeName>
        <fullName evidence="12">Translational regulatory factor EttA</fullName>
    </alternativeName>
</protein>
<evidence type="ECO:0000256" key="9">
    <source>
        <dbReference type="ARBA" id="ARBA00022845"/>
    </source>
</evidence>
<evidence type="ECO:0000259" key="13">
    <source>
        <dbReference type="PROSITE" id="PS50893"/>
    </source>
</evidence>
<dbReference type="SUPFAM" id="SSF52540">
    <property type="entry name" value="P-loop containing nucleoside triphosphate hydrolases"/>
    <property type="match status" value="2"/>
</dbReference>
<keyword evidence="6 12" id="KW-0547">Nucleotide-binding</keyword>
<dbReference type="PANTHER" id="PTHR43858">
    <property type="entry name" value="ENERGY-DEPENDENT TRANSLATIONAL THROTTLE PROTEIN ETTA"/>
    <property type="match status" value="1"/>
</dbReference>